<evidence type="ECO:0000256" key="1">
    <source>
        <dbReference type="SAM" id="MobiDB-lite"/>
    </source>
</evidence>
<sequence>LGPRGHYGLHPLVAGEPAGHLQLTSWRPNTAPGNMQHPLHLPPVHSCAAVGSVPKTSTSKQKCRAPENDEQFASGGERSGVRLMNSMEYATGISPYQLPVINSYAIPVPPAPPQKGDKSVNAVRNGVPRGRRFRPTTAPNGLEQLLPKNSGGFPKPSLRSNAFVTMVFLGKSVHLSHDDTDYRDEIKVYQQHCGGENLCVYKGKLLEGETFRFISKRHHGFPFSLTFFLNGIQVDRLSCCCEYKHQKRSRLGGRHGCFGFLNVEGASPCYRCIIAMGLDKKPSPPKRKMENHEEKHVGSQRDEVHSEPSKSSVEQKSRKDSVLVILPGHGVSVETTEDKMETGQEYRKEERKKLSDRESEGSQEDTGKNEYDEDFEADEEVNEEGQTGDQMNGVSKSSSDDKKCILDYEKESKTSSQKTLQASDGEKDESDGYSDSDSEDDKQ</sequence>
<dbReference type="Proteomes" id="UP000053119">
    <property type="component" value="Unassembled WGS sequence"/>
</dbReference>
<reference evidence="3 4" key="1">
    <citation type="submission" date="2014-04" db="EMBL/GenBank/DDBJ databases">
        <title>Genome evolution of avian class.</title>
        <authorList>
            <person name="Zhang G."/>
            <person name="Li C."/>
        </authorList>
    </citation>
    <scope>NUCLEOTIDE SEQUENCE [LARGE SCALE GENOMIC DNA]</scope>
    <source>
        <strain evidence="3">BGI_Z169</strain>
    </source>
</reference>
<dbReference type="PANTHER" id="PTHR23034">
    <property type="entry name" value="GLUTAMATE-RICH PROTEIN 3"/>
    <property type="match status" value="1"/>
</dbReference>
<feature type="region of interest" description="Disordered" evidence="1">
    <location>
        <begin position="126"/>
        <end position="151"/>
    </location>
</feature>
<evidence type="ECO:0000259" key="2">
    <source>
        <dbReference type="Pfam" id="PF15257"/>
    </source>
</evidence>
<feature type="compositionally biased region" description="Basic and acidic residues" evidence="1">
    <location>
        <begin position="281"/>
        <end position="321"/>
    </location>
</feature>
<feature type="compositionally biased region" description="Acidic residues" evidence="1">
    <location>
        <begin position="371"/>
        <end position="383"/>
    </location>
</feature>
<feature type="region of interest" description="Disordered" evidence="1">
    <location>
        <begin position="281"/>
        <end position="443"/>
    </location>
</feature>
<evidence type="ECO:0000313" key="3">
    <source>
        <dbReference type="EMBL" id="KFP13753.1"/>
    </source>
</evidence>
<organism evidence="3 4">
    <name type="scientific">Egretta garzetta</name>
    <name type="common">Little egret</name>
    <dbReference type="NCBI Taxonomy" id="188379"/>
    <lineage>
        <taxon>Eukaryota</taxon>
        <taxon>Metazoa</taxon>
        <taxon>Chordata</taxon>
        <taxon>Craniata</taxon>
        <taxon>Vertebrata</taxon>
        <taxon>Euteleostomi</taxon>
        <taxon>Archelosauria</taxon>
        <taxon>Archosauria</taxon>
        <taxon>Dinosauria</taxon>
        <taxon>Saurischia</taxon>
        <taxon>Theropoda</taxon>
        <taxon>Coelurosauria</taxon>
        <taxon>Aves</taxon>
        <taxon>Neognathae</taxon>
        <taxon>Neoaves</taxon>
        <taxon>Aequornithes</taxon>
        <taxon>Pelecaniformes</taxon>
        <taxon>Ardeidae</taxon>
        <taxon>Egretta</taxon>
    </lineage>
</organism>
<dbReference type="EMBL" id="KK501293">
    <property type="protein sequence ID" value="KFP13753.1"/>
    <property type="molecule type" value="Genomic_DNA"/>
</dbReference>
<feature type="compositionally biased region" description="Acidic residues" evidence="1">
    <location>
        <begin position="426"/>
        <end position="443"/>
    </location>
</feature>
<dbReference type="STRING" id="188379.A0A091J1P0"/>
<feature type="compositionally biased region" description="Polar residues" evidence="1">
    <location>
        <begin position="385"/>
        <end position="397"/>
    </location>
</feature>
<feature type="domain" description="DUF4590" evidence="2">
    <location>
        <begin position="174"/>
        <end position="286"/>
    </location>
</feature>
<dbReference type="AlphaFoldDB" id="A0A091J1P0"/>
<gene>
    <name evidence="3" type="ORF">Z169_02980</name>
</gene>
<evidence type="ECO:0000313" key="4">
    <source>
        <dbReference type="Proteomes" id="UP000053119"/>
    </source>
</evidence>
<accession>A0A091J1P0</accession>
<dbReference type="Pfam" id="PF15257">
    <property type="entry name" value="DUF4590"/>
    <property type="match status" value="1"/>
</dbReference>
<dbReference type="InterPro" id="IPR027962">
    <property type="entry name" value="ERICH3"/>
</dbReference>
<feature type="compositionally biased region" description="Basic and acidic residues" evidence="1">
    <location>
        <begin position="398"/>
        <end position="413"/>
    </location>
</feature>
<dbReference type="PANTHER" id="PTHR23034:SF2">
    <property type="entry name" value="GLUTAMATE-RICH PROTEIN 3"/>
    <property type="match status" value="1"/>
</dbReference>
<proteinExistence type="predicted"/>
<feature type="non-terminal residue" evidence="3">
    <location>
        <position position="1"/>
    </location>
</feature>
<protein>
    <submittedName>
        <fullName evidence="3">Uncharacterized protein C1orf173</fullName>
    </submittedName>
</protein>
<keyword evidence="4" id="KW-1185">Reference proteome</keyword>
<feature type="non-terminal residue" evidence="3">
    <location>
        <position position="443"/>
    </location>
</feature>
<name>A0A091J1P0_EGRGA</name>
<feature type="compositionally biased region" description="Basic and acidic residues" evidence="1">
    <location>
        <begin position="336"/>
        <end position="370"/>
    </location>
</feature>
<dbReference type="InterPro" id="IPR048257">
    <property type="entry name" value="DUF4590"/>
</dbReference>